<keyword evidence="3" id="KW-1185">Reference proteome</keyword>
<dbReference type="EMBL" id="JAICBX010000001">
    <property type="protein sequence ID" value="MBW8636836.1"/>
    <property type="molecule type" value="Genomic_DNA"/>
</dbReference>
<keyword evidence="2" id="KW-0489">Methyltransferase</keyword>
<keyword evidence="2" id="KW-0808">Transferase</keyword>
<organism evidence="2 3">
    <name type="scientific">Flavimaribacter sediminis</name>
    <dbReference type="NCBI Taxonomy" id="2865987"/>
    <lineage>
        <taxon>Bacteria</taxon>
        <taxon>Pseudomonadati</taxon>
        <taxon>Pseudomonadota</taxon>
        <taxon>Alphaproteobacteria</taxon>
        <taxon>Hyphomicrobiales</taxon>
        <taxon>Rhizobiaceae</taxon>
        <taxon>Flavimaribacter</taxon>
    </lineage>
</organism>
<evidence type="ECO:0000313" key="3">
    <source>
        <dbReference type="Proteomes" id="UP001196509"/>
    </source>
</evidence>
<dbReference type="InterPro" id="IPR052514">
    <property type="entry name" value="SAM-dependent_MTase"/>
</dbReference>
<dbReference type="InterPro" id="IPR006342">
    <property type="entry name" value="FkbM_mtfrase"/>
</dbReference>
<dbReference type="Gene3D" id="3.40.50.150">
    <property type="entry name" value="Vaccinia Virus protein VP39"/>
    <property type="match status" value="1"/>
</dbReference>
<dbReference type="SUPFAM" id="SSF53335">
    <property type="entry name" value="S-adenosyl-L-methionine-dependent methyltransferases"/>
    <property type="match status" value="1"/>
</dbReference>
<sequence>MRRGLDTVSDFGHRKPGLLPTVIWRLATHKMIGQQQRKVIRKRFARRFQGPFDVEAEGVRMRAYPFENYCDRTVVGRKALPEIPERRLIAPMIKPGMVFVDIGANVGSYSMFVAKACGDHARILAFEPHPRTFSKLVFNLEANGFRSVEAINRGTGPKSQRLKLYSSGGTNIGTASLHSDAIVARDHVEIKITRLSEALVLRNIDRVDLLKIDVEGYEDQALLPLMIPEYRSLWPKAVLIETVLRRLWKIDCVEHLESLGYRIAGATSENTLLTLSADDREA</sequence>
<protein>
    <submittedName>
        <fullName evidence="2">FkbM family methyltransferase</fullName>
    </submittedName>
</protein>
<dbReference type="PANTHER" id="PTHR34203">
    <property type="entry name" value="METHYLTRANSFERASE, FKBM FAMILY PROTEIN"/>
    <property type="match status" value="1"/>
</dbReference>
<dbReference type="RefSeq" id="WP_220227484.1">
    <property type="nucleotide sequence ID" value="NZ_JAICBX010000001.1"/>
</dbReference>
<proteinExistence type="predicted"/>
<dbReference type="PANTHER" id="PTHR34203:SF15">
    <property type="entry name" value="SLL1173 PROTEIN"/>
    <property type="match status" value="1"/>
</dbReference>
<name>A0AAE2ZIG9_9HYPH</name>
<dbReference type="Pfam" id="PF05050">
    <property type="entry name" value="Methyltransf_21"/>
    <property type="match status" value="1"/>
</dbReference>
<evidence type="ECO:0000259" key="1">
    <source>
        <dbReference type="Pfam" id="PF05050"/>
    </source>
</evidence>
<dbReference type="InterPro" id="IPR029063">
    <property type="entry name" value="SAM-dependent_MTases_sf"/>
</dbReference>
<dbReference type="Proteomes" id="UP001196509">
    <property type="component" value="Unassembled WGS sequence"/>
</dbReference>
<comment type="caution">
    <text evidence="2">The sequence shown here is derived from an EMBL/GenBank/DDBJ whole genome shotgun (WGS) entry which is preliminary data.</text>
</comment>
<dbReference type="GO" id="GO:0008168">
    <property type="term" value="F:methyltransferase activity"/>
    <property type="evidence" value="ECO:0007669"/>
    <property type="project" value="UniProtKB-KW"/>
</dbReference>
<reference evidence="2" key="1">
    <citation type="submission" date="2021-08" db="EMBL/GenBank/DDBJ databases">
        <title>Hoeflea bacterium WL0058 sp. nov., isolated from the sediment.</title>
        <authorList>
            <person name="Wang L."/>
            <person name="Zhang D."/>
        </authorList>
    </citation>
    <scope>NUCLEOTIDE SEQUENCE</scope>
    <source>
        <strain evidence="2">WL0058</strain>
    </source>
</reference>
<accession>A0AAE2ZIG9</accession>
<feature type="domain" description="Methyltransferase FkbM" evidence="1">
    <location>
        <begin position="101"/>
        <end position="222"/>
    </location>
</feature>
<dbReference type="NCBIfam" id="TIGR01444">
    <property type="entry name" value="fkbM_fam"/>
    <property type="match status" value="1"/>
</dbReference>
<dbReference type="GO" id="GO:0032259">
    <property type="term" value="P:methylation"/>
    <property type="evidence" value="ECO:0007669"/>
    <property type="project" value="UniProtKB-KW"/>
</dbReference>
<gene>
    <name evidence="2" type="ORF">K1W69_06525</name>
</gene>
<evidence type="ECO:0000313" key="2">
    <source>
        <dbReference type="EMBL" id="MBW8636836.1"/>
    </source>
</evidence>
<dbReference type="AlphaFoldDB" id="A0AAE2ZIG9"/>